<evidence type="ECO:0000256" key="2">
    <source>
        <dbReference type="ARBA" id="ARBA00022857"/>
    </source>
</evidence>
<evidence type="ECO:0000259" key="7">
    <source>
        <dbReference type="Pfam" id="PF00248"/>
    </source>
</evidence>
<keyword evidence="2" id="KW-0521">NADP</keyword>
<dbReference type="VEuPathDB" id="FungiDB:F503_08076"/>
<organism evidence="8 9">
    <name type="scientific">Ophiostoma piceae (strain UAMH 11346)</name>
    <name type="common">Sap stain fungus</name>
    <dbReference type="NCBI Taxonomy" id="1262450"/>
    <lineage>
        <taxon>Eukaryota</taxon>
        <taxon>Fungi</taxon>
        <taxon>Dikarya</taxon>
        <taxon>Ascomycota</taxon>
        <taxon>Pezizomycotina</taxon>
        <taxon>Sordariomycetes</taxon>
        <taxon>Sordariomycetidae</taxon>
        <taxon>Ophiostomatales</taxon>
        <taxon>Ophiostomataceae</taxon>
        <taxon>Ophiostoma</taxon>
    </lineage>
</organism>
<dbReference type="InterPro" id="IPR044494">
    <property type="entry name" value="AKR3C2/3"/>
</dbReference>
<evidence type="ECO:0000256" key="1">
    <source>
        <dbReference type="ARBA" id="ARBA00007905"/>
    </source>
</evidence>
<accession>S3D2C4</accession>
<evidence type="ECO:0000256" key="6">
    <source>
        <dbReference type="PIRSR" id="PIRSR000097-3"/>
    </source>
</evidence>
<dbReference type="CDD" id="cd19120">
    <property type="entry name" value="AKR_AKR3C2-3"/>
    <property type="match status" value="1"/>
</dbReference>
<dbReference type="OrthoDB" id="416253at2759"/>
<dbReference type="InterPro" id="IPR020471">
    <property type="entry name" value="AKR"/>
</dbReference>
<keyword evidence="3" id="KW-0560">Oxidoreductase</keyword>
<dbReference type="PIRSF" id="PIRSF000097">
    <property type="entry name" value="AKR"/>
    <property type="match status" value="1"/>
</dbReference>
<evidence type="ECO:0000313" key="8">
    <source>
        <dbReference type="EMBL" id="EPE07425.1"/>
    </source>
</evidence>
<dbReference type="PANTHER" id="PTHR43827:SF3">
    <property type="entry name" value="NADP-DEPENDENT OXIDOREDUCTASE DOMAIN-CONTAINING PROTEIN"/>
    <property type="match status" value="1"/>
</dbReference>
<evidence type="ECO:0000256" key="3">
    <source>
        <dbReference type="ARBA" id="ARBA00023002"/>
    </source>
</evidence>
<dbReference type="Gene3D" id="3.20.20.100">
    <property type="entry name" value="NADP-dependent oxidoreductase domain"/>
    <property type="match status" value="1"/>
</dbReference>
<dbReference type="STRING" id="1262450.S3D2C4"/>
<sequence>MASAIDPALFAKNLPNLKLNDGTEIPFIAYGLGTANYKGPSSKPFDQKIVDSTVTAIKAGFTHLDGAEVYGNEEELGAAIKAAGVPREKLYIVTKYNPKPLTDKETVEDAFALSLKKLGVDRVDLYLIHHPFWEGVTDEQLQSRWAEVEAIQKSGRATTIGVSNYLKPHLEATLKTATIKPAINQIEFHPYLQHNTANGIDLVQFHHDNGIAVSAYAPLTPLVRAPGGPVDAVYNKLAAKYSVAAGDVGLRWVIDAGIVALTTSGSKERLQKYLPSLSSFKLTPDEVAEISAAGHDTHYRAFWQTTFAADDRS</sequence>
<evidence type="ECO:0000256" key="5">
    <source>
        <dbReference type="PIRSR" id="PIRSR000097-2"/>
    </source>
</evidence>
<dbReference type="InterPro" id="IPR036812">
    <property type="entry name" value="NAD(P)_OxRdtase_dom_sf"/>
</dbReference>
<evidence type="ECO:0000256" key="4">
    <source>
        <dbReference type="PIRSR" id="PIRSR000097-1"/>
    </source>
</evidence>
<dbReference type="HOGENOM" id="CLU_023205_0_3_1"/>
<evidence type="ECO:0000313" key="9">
    <source>
        <dbReference type="Proteomes" id="UP000016923"/>
    </source>
</evidence>
<feature type="domain" description="NADP-dependent oxidoreductase" evidence="7">
    <location>
        <begin position="31"/>
        <end position="293"/>
    </location>
</feature>
<feature type="binding site" evidence="5">
    <location>
        <position position="129"/>
    </location>
    <ligand>
        <name>substrate</name>
    </ligand>
</feature>
<proteinExistence type="inferred from homology"/>
<feature type="active site" description="Proton donor" evidence="4">
    <location>
        <position position="70"/>
    </location>
</feature>
<dbReference type="EMBL" id="KE148151">
    <property type="protein sequence ID" value="EPE07425.1"/>
    <property type="molecule type" value="Genomic_DNA"/>
</dbReference>
<feature type="site" description="Lowers pKa of active site Tyr" evidence="6">
    <location>
        <position position="95"/>
    </location>
</feature>
<keyword evidence="9" id="KW-1185">Reference proteome</keyword>
<dbReference type="FunFam" id="3.20.20.100:FF:000002">
    <property type="entry name" value="2,5-diketo-D-gluconic acid reductase A"/>
    <property type="match status" value="1"/>
</dbReference>
<gene>
    <name evidence="8" type="ORF">F503_08076</name>
</gene>
<name>S3D2C4_OPHP1</name>
<dbReference type="GO" id="GO:0016652">
    <property type="term" value="F:oxidoreductase activity, acting on NAD(P)H as acceptor"/>
    <property type="evidence" value="ECO:0007669"/>
    <property type="project" value="InterPro"/>
</dbReference>
<dbReference type="InterPro" id="IPR023210">
    <property type="entry name" value="NADP_OxRdtase_dom"/>
</dbReference>
<protein>
    <submittedName>
        <fullName evidence="8">Aldo keto reductase</fullName>
    </submittedName>
</protein>
<dbReference type="Proteomes" id="UP000016923">
    <property type="component" value="Unassembled WGS sequence"/>
</dbReference>
<dbReference type="GO" id="GO:0016616">
    <property type="term" value="F:oxidoreductase activity, acting on the CH-OH group of donors, NAD or NADP as acceptor"/>
    <property type="evidence" value="ECO:0007669"/>
    <property type="project" value="UniProtKB-ARBA"/>
</dbReference>
<dbReference type="AlphaFoldDB" id="S3D2C4"/>
<dbReference type="OMA" id="PWMREHG"/>
<dbReference type="Pfam" id="PF00248">
    <property type="entry name" value="Aldo_ket_red"/>
    <property type="match status" value="1"/>
</dbReference>
<reference evidence="8 9" key="1">
    <citation type="journal article" date="2013" name="BMC Genomics">
        <title>The genome and transcriptome of the pine saprophyte Ophiostoma piceae, and a comparison with the bark beetle-associated pine pathogen Grosmannia clavigera.</title>
        <authorList>
            <person name="Haridas S."/>
            <person name="Wang Y."/>
            <person name="Lim L."/>
            <person name="Massoumi Alamouti S."/>
            <person name="Jackman S."/>
            <person name="Docking R."/>
            <person name="Robertson G."/>
            <person name="Birol I."/>
            <person name="Bohlmann J."/>
            <person name="Breuil C."/>
        </authorList>
    </citation>
    <scope>NUCLEOTIDE SEQUENCE [LARGE SCALE GENOMIC DNA]</scope>
    <source>
        <strain evidence="8 9">UAMH 11346</strain>
    </source>
</reference>
<dbReference type="PRINTS" id="PR00069">
    <property type="entry name" value="ALDKETRDTASE"/>
</dbReference>
<dbReference type="PANTHER" id="PTHR43827">
    <property type="entry name" value="2,5-DIKETO-D-GLUCONIC ACID REDUCTASE"/>
    <property type="match status" value="1"/>
</dbReference>
<comment type="similarity">
    <text evidence="1">Belongs to the aldo/keto reductase family.</text>
</comment>
<dbReference type="eggNOG" id="KOG1577">
    <property type="taxonomic scope" value="Eukaryota"/>
</dbReference>
<dbReference type="SUPFAM" id="SSF51430">
    <property type="entry name" value="NAD(P)-linked oxidoreductase"/>
    <property type="match status" value="1"/>
</dbReference>